<keyword evidence="8" id="KW-1185">Reference proteome</keyword>
<proteinExistence type="inferred from homology"/>
<dbReference type="InterPro" id="IPR007248">
    <property type="entry name" value="Mpv17_PMP22"/>
</dbReference>
<evidence type="ECO:0000313" key="8">
    <source>
        <dbReference type="Proteomes" id="UP000284706"/>
    </source>
</evidence>
<dbReference type="PANTHER" id="PTHR11266">
    <property type="entry name" value="PEROXISOMAL MEMBRANE PROTEIN 2, PXMP2 MPV17"/>
    <property type="match status" value="1"/>
</dbReference>
<comment type="subcellular location">
    <subcellularLocation>
        <location evidence="1">Membrane</location>
        <topology evidence="1">Multi-pass membrane protein</topology>
    </subcellularLocation>
</comment>
<evidence type="ECO:0000256" key="4">
    <source>
        <dbReference type="ARBA" id="ARBA00022989"/>
    </source>
</evidence>
<dbReference type="PANTHER" id="PTHR11266:SF17">
    <property type="entry name" value="PROTEIN MPV17"/>
    <property type="match status" value="1"/>
</dbReference>
<comment type="caution">
    <text evidence="7">The sequence shown here is derived from an EMBL/GenBank/DDBJ whole genome shotgun (WGS) entry which is preliminary data.</text>
</comment>
<evidence type="ECO:0000256" key="6">
    <source>
        <dbReference type="RuleBase" id="RU363053"/>
    </source>
</evidence>
<dbReference type="InParanoid" id="A0A409WB24"/>
<evidence type="ECO:0000256" key="1">
    <source>
        <dbReference type="ARBA" id="ARBA00004141"/>
    </source>
</evidence>
<evidence type="ECO:0000256" key="2">
    <source>
        <dbReference type="ARBA" id="ARBA00006824"/>
    </source>
</evidence>
<reference evidence="7 8" key="1">
    <citation type="journal article" date="2018" name="Evol. Lett.">
        <title>Horizontal gene cluster transfer increased hallucinogenic mushroom diversity.</title>
        <authorList>
            <person name="Reynolds H.T."/>
            <person name="Vijayakumar V."/>
            <person name="Gluck-Thaler E."/>
            <person name="Korotkin H.B."/>
            <person name="Matheny P.B."/>
            <person name="Slot J.C."/>
        </authorList>
    </citation>
    <scope>NUCLEOTIDE SEQUENCE [LARGE SCALE GENOMIC DNA]</scope>
    <source>
        <strain evidence="7 8">SRW20</strain>
    </source>
</reference>
<dbReference type="STRING" id="231916.A0A409WB24"/>
<dbReference type="Pfam" id="PF04117">
    <property type="entry name" value="Mpv17_PMP22"/>
    <property type="match status" value="1"/>
</dbReference>
<name>A0A409WB24_9AGAR</name>
<gene>
    <name evidence="7" type="ORF">CVT26_001522</name>
</gene>
<sequence>MLHADDVCLLSGPEVNTVVVDDDGVNTSVLDVRHVDDDDSFSLILSHFFTIWLVFFALTSIAALLRRPMLTQCITAAVLFGGGDIIAQQAVEGKGQQHDWARTARLSFYGGVLFGPAMTKWYQLLNRIKFPSPTKALVYRVWLDQAFLTPVAVAFFYTSMSTLEGKPGEAFERVKAAYVPTLVRNWGVYIPTQVINFSLVPPHLRFVFVSVVSLFWNTYLSYSNATVQQVDQSKSKKDVKDVGSLHSVD</sequence>
<evidence type="ECO:0000313" key="7">
    <source>
        <dbReference type="EMBL" id="PPQ75688.1"/>
    </source>
</evidence>
<comment type="similarity">
    <text evidence="2 6">Belongs to the peroxisomal membrane protein PXMP2/4 family.</text>
</comment>
<dbReference type="OrthoDB" id="430207at2759"/>
<feature type="transmembrane region" description="Helical" evidence="6">
    <location>
        <begin position="44"/>
        <end position="65"/>
    </location>
</feature>
<feature type="transmembrane region" description="Helical" evidence="6">
    <location>
        <begin position="137"/>
        <end position="157"/>
    </location>
</feature>
<accession>A0A409WB24</accession>
<dbReference type="AlphaFoldDB" id="A0A409WB24"/>
<evidence type="ECO:0000256" key="3">
    <source>
        <dbReference type="ARBA" id="ARBA00022692"/>
    </source>
</evidence>
<protein>
    <submittedName>
        <fullName evidence="7">Uncharacterized protein</fullName>
    </submittedName>
</protein>
<dbReference type="GO" id="GO:0005739">
    <property type="term" value="C:mitochondrion"/>
    <property type="evidence" value="ECO:0007669"/>
    <property type="project" value="TreeGrafter"/>
</dbReference>
<keyword evidence="4 6" id="KW-1133">Transmembrane helix</keyword>
<feature type="transmembrane region" description="Helical" evidence="6">
    <location>
        <begin position="206"/>
        <end position="227"/>
    </location>
</feature>
<organism evidence="7 8">
    <name type="scientific">Gymnopilus dilepis</name>
    <dbReference type="NCBI Taxonomy" id="231916"/>
    <lineage>
        <taxon>Eukaryota</taxon>
        <taxon>Fungi</taxon>
        <taxon>Dikarya</taxon>
        <taxon>Basidiomycota</taxon>
        <taxon>Agaricomycotina</taxon>
        <taxon>Agaricomycetes</taxon>
        <taxon>Agaricomycetidae</taxon>
        <taxon>Agaricales</taxon>
        <taxon>Agaricineae</taxon>
        <taxon>Hymenogastraceae</taxon>
        <taxon>Gymnopilus</taxon>
    </lineage>
</organism>
<keyword evidence="3 6" id="KW-0812">Transmembrane</keyword>
<dbReference type="Proteomes" id="UP000284706">
    <property type="component" value="Unassembled WGS sequence"/>
</dbReference>
<dbReference type="EMBL" id="NHYE01005236">
    <property type="protein sequence ID" value="PPQ75688.1"/>
    <property type="molecule type" value="Genomic_DNA"/>
</dbReference>
<dbReference type="GO" id="GO:0016020">
    <property type="term" value="C:membrane"/>
    <property type="evidence" value="ECO:0007669"/>
    <property type="project" value="UniProtKB-SubCell"/>
</dbReference>
<evidence type="ECO:0000256" key="5">
    <source>
        <dbReference type="ARBA" id="ARBA00023136"/>
    </source>
</evidence>
<keyword evidence="5 6" id="KW-0472">Membrane</keyword>